<dbReference type="Proteomes" id="UP000004367">
    <property type="component" value="Unassembled WGS sequence"/>
</dbReference>
<evidence type="ECO:0000256" key="6">
    <source>
        <dbReference type="ARBA" id="ARBA00023125"/>
    </source>
</evidence>
<gene>
    <name evidence="9 13" type="primary">xerC</name>
    <name evidence="13" type="ORF">MOPEL_007_00100</name>
</gene>
<keyword evidence="8 9" id="KW-0131">Cell cycle</keyword>
<dbReference type="InterPro" id="IPR011010">
    <property type="entry name" value="DNA_brk_join_enz"/>
</dbReference>
<dbReference type="InterPro" id="IPR002104">
    <property type="entry name" value="Integrase_catalytic"/>
</dbReference>
<dbReference type="Pfam" id="PF00589">
    <property type="entry name" value="Phage_integrase"/>
    <property type="match status" value="1"/>
</dbReference>
<dbReference type="Gene3D" id="1.10.150.130">
    <property type="match status" value="1"/>
</dbReference>
<dbReference type="InterPro" id="IPR050090">
    <property type="entry name" value="Tyrosine_recombinase_XerCD"/>
</dbReference>
<dbReference type="GO" id="GO:0051301">
    <property type="term" value="P:cell division"/>
    <property type="evidence" value="ECO:0007669"/>
    <property type="project" value="UniProtKB-KW"/>
</dbReference>
<dbReference type="SUPFAM" id="SSF47823">
    <property type="entry name" value="lambda integrase-like, N-terminal domain"/>
    <property type="match status" value="1"/>
</dbReference>
<evidence type="ECO:0000256" key="10">
    <source>
        <dbReference type="SAM" id="MobiDB-lite"/>
    </source>
</evidence>
<dbReference type="AlphaFoldDB" id="H5UN85"/>
<keyword evidence="2 9" id="KW-0963">Cytoplasm</keyword>
<evidence type="ECO:0000256" key="9">
    <source>
        <dbReference type="HAMAP-Rule" id="MF_01808"/>
    </source>
</evidence>
<feature type="domain" description="Tyr recombinase" evidence="11">
    <location>
        <begin position="205"/>
        <end position="389"/>
    </location>
</feature>
<dbReference type="EMBL" id="BAFE01000007">
    <property type="protein sequence ID" value="GAB47193.1"/>
    <property type="molecule type" value="Genomic_DNA"/>
</dbReference>
<dbReference type="GO" id="GO:0007059">
    <property type="term" value="P:chromosome segregation"/>
    <property type="evidence" value="ECO:0007669"/>
    <property type="project" value="UniProtKB-UniRule"/>
</dbReference>
<dbReference type="GO" id="GO:0009037">
    <property type="term" value="F:tyrosine-based site-specific recombinase activity"/>
    <property type="evidence" value="ECO:0007669"/>
    <property type="project" value="UniProtKB-UniRule"/>
</dbReference>
<keyword evidence="4 9" id="KW-0159">Chromosome partition</keyword>
<dbReference type="Pfam" id="PF02899">
    <property type="entry name" value="Phage_int_SAM_1"/>
    <property type="match status" value="1"/>
</dbReference>
<reference evidence="13 14" key="1">
    <citation type="submission" date="2012-02" db="EMBL/GenBank/DDBJ databases">
        <title>Whole genome shotgun sequence of Mobilicoccus pelagius NBRC 104925.</title>
        <authorList>
            <person name="Yoshida Y."/>
            <person name="Hosoyama A."/>
            <person name="Tsuchikane K."/>
            <person name="Katsumata H."/>
            <person name="Yamazaki S."/>
            <person name="Fujita N."/>
        </authorList>
    </citation>
    <scope>NUCLEOTIDE SEQUENCE [LARGE SCALE GENOMIC DNA]</scope>
    <source>
        <strain evidence="13 14">NBRC 104925</strain>
    </source>
</reference>
<dbReference type="InterPro" id="IPR044068">
    <property type="entry name" value="CB"/>
</dbReference>
<dbReference type="GO" id="GO:0003677">
    <property type="term" value="F:DNA binding"/>
    <property type="evidence" value="ECO:0007669"/>
    <property type="project" value="UniProtKB-UniRule"/>
</dbReference>
<dbReference type="InterPro" id="IPR010998">
    <property type="entry name" value="Integrase_recombinase_N"/>
</dbReference>
<proteinExistence type="inferred from homology"/>
<name>H5UN85_9MICO</name>
<organism evidence="13 14">
    <name type="scientific">Mobilicoccus pelagius NBRC 104925</name>
    <dbReference type="NCBI Taxonomy" id="1089455"/>
    <lineage>
        <taxon>Bacteria</taxon>
        <taxon>Bacillati</taxon>
        <taxon>Actinomycetota</taxon>
        <taxon>Actinomycetes</taxon>
        <taxon>Micrococcales</taxon>
        <taxon>Dermatophilaceae</taxon>
        <taxon>Mobilicoccus</taxon>
    </lineage>
</organism>
<keyword evidence="3 9" id="KW-0132">Cell division</keyword>
<evidence type="ECO:0000256" key="3">
    <source>
        <dbReference type="ARBA" id="ARBA00022618"/>
    </source>
</evidence>
<dbReference type="GO" id="GO:0006313">
    <property type="term" value="P:DNA transposition"/>
    <property type="evidence" value="ECO:0007669"/>
    <property type="project" value="UniProtKB-UniRule"/>
</dbReference>
<dbReference type="eggNOG" id="COG4974">
    <property type="taxonomic scope" value="Bacteria"/>
</dbReference>
<feature type="compositionally biased region" description="Basic and acidic residues" evidence="10">
    <location>
        <begin position="170"/>
        <end position="202"/>
    </location>
</feature>
<keyword evidence="5 9" id="KW-0229">DNA integration</keyword>
<evidence type="ECO:0000256" key="7">
    <source>
        <dbReference type="ARBA" id="ARBA00023172"/>
    </source>
</evidence>
<evidence type="ECO:0000313" key="13">
    <source>
        <dbReference type="EMBL" id="GAB47193.1"/>
    </source>
</evidence>
<protein>
    <recommendedName>
        <fullName evidence="9">Tyrosine recombinase XerC</fullName>
    </recommendedName>
</protein>
<evidence type="ECO:0000256" key="8">
    <source>
        <dbReference type="ARBA" id="ARBA00023306"/>
    </source>
</evidence>
<feature type="active site" evidence="9">
    <location>
        <position position="367"/>
    </location>
</feature>
<feature type="active site" description="O-(3'-phospho-DNA)-tyrosine intermediate" evidence="9">
    <location>
        <position position="376"/>
    </location>
</feature>
<evidence type="ECO:0000256" key="1">
    <source>
        <dbReference type="ARBA" id="ARBA00004496"/>
    </source>
</evidence>
<dbReference type="PROSITE" id="PS51898">
    <property type="entry name" value="TYR_RECOMBINASE"/>
    <property type="match status" value="1"/>
</dbReference>
<dbReference type="InterPro" id="IPR013762">
    <property type="entry name" value="Integrase-like_cat_sf"/>
</dbReference>
<evidence type="ECO:0000256" key="4">
    <source>
        <dbReference type="ARBA" id="ARBA00022829"/>
    </source>
</evidence>
<feature type="active site" evidence="9">
    <location>
        <position position="341"/>
    </location>
</feature>
<accession>H5UN85</accession>
<dbReference type="SUPFAM" id="SSF56349">
    <property type="entry name" value="DNA breaking-rejoining enzymes"/>
    <property type="match status" value="1"/>
</dbReference>
<evidence type="ECO:0000256" key="2">
    <source>
        <dbReference type="ARBA" id="ARBA00022490"/>
    </source>
</evidence>
<comment type="function">
    <text evidence="9">Site-specific tyrosine recombinase, which acts by catalyzing the cutting and rejoining of the recombining DNA molecules. The XerC-XerD complex is essential to convert dimers of the bacterial chromosome into monomers to permit their segregation at cell division. It also contributes to the segregational stability of plasmids.</text>
</comment>
<comment type="caution">
    <text evidence="13">The sequence shown here is derived from an EMBL/GenBank/DDBJ whole genome shotgun (WGS) entry which is preliminary data.</text>
</comment>
<dbReference type="InterPro" id="IPR023009">
    <property type="entry name" value="Tyrosine_recombinase_XerC/XerD"/>
</dbReference>
<evidence type="ECO:0000256" key="5">
    <source>
        <dbReference type="ARBA" id="ARBA00022908"/>
    </source>
</evidence>
<comment type="subcellular location">
    <subcellularLocation>
        <location evidence="1 9">Cytoplasm</location>
    </subcellularLocation>
</comment>
<dbReference type="PANTHER" id="PTHR30349">
    <property type="entry name" value="PHAGE INTEGRASE-RELATED"/>
    <property type="match status" value="1"/>
</dbReference>
<dbReference type="CDD" id="cd00798">
    <property type="entry name" value="INT_XerDC_C"/>
    <property type="match status" value="1"/>
</dbReference>
<dbReference type="Gene3D" id="1.10.443.10">
    <property type="entry name" value="Intergrase catalytic core"/>
    <property type="match status" value="1"/>
</dbReference>
<keyword evidence="7 9" id="KW-0233">DNA recombination</keyword>
<keyword evidence="6 9" id="KW-0238">DNA-binding</keyword>
<dbReference type="PROSITE" id="PS51900">
    <property type="entry name" value="CB"/>
    <property type="match status" value="1"/>
</dbReference>
<feature type="active site" evidence="9">
    <location>
        <position position="247"/>
    </location>
</feature>
<dbReference type="InterPro" id="IPR004107">
    <property type="entry name" value="Integrase_SAM-like_N"/>
</dbReference>
<dbReference type="GO" id="GO:0005737">
    <property type="term" value="C:cytoplasm"/>
    <property type="evidence" value="ECO:0007669"/>
    <property type="project" value="UniProtKB-SubCell"/>
</dbReference>
<dbReference type="STRING" id="1089455.MOPEL_007_00100"/>
<feature type="region of interest" description="Disordered" evidence="10">
    <location>
        <begin position="134"/>
        <end position="208"/>
    </location>
</feature>
<dbReference type="HAMAP" id="MF_01808">
    <property type="entry name" value="Recomb_XerC_XerD"/>
    <property type="match status" value="1"/>
</dbReference>
<comment type="subunit">
    <text evidence="9">Forms a cyclic heterotetrameric complex composed of two molecules of XerC and two molecules of XerD.</text>
</comment>
<comment type="similarity">
    <text evidence="9">Belongs to the 'phage' integrase family. XerC subfamily.</text>
</comment>
<sequence>MAWHSSLCDGEDMTRGEGDERVLAAFVRHLEAERGRSPHTVRGYRQDVASLLAFARTIQGSGDGLTAFTLEVLRAWLADGAARGDARSTTARRSASARAFSRWAAREGHLDTDVAARLVSPRRGRPLPSVLRVDQVESLLDGPRSSARGSAPVAPRPETDGCGGPPGHGDPTRDLLTHDLSDGDPPPREDATHGVPTRDDATCRTTPSATTTLSDAIAVTPEDDPVDAAVRLRDQAVLELLYATGCRVGELVGLDVDDVDLHERTARVVGKGDRERVVPFGTPARDAVRRWLTDGRPHLATAHSGPALLLGVRGGRLDPRRVRELVHRATAGEGLPDLSPHGLRHSAATHLLEGGADLRTVQELLGHASLSTTQIYTHVSTDRLLRSYTQAHPRA</sequence>
<evidence type="ECO:0000259" key="12">
    <source>
        <dbReference type="PROSITE" id="PS51900"/>
    </source>
</evidence>
<feature type="active site" evidence="9">
    <location>
        <position position="271"/>
    </location>
</feature>
<evidence type="ECO:0000313" key="14">
    <source>
        <dbReference type="Proteomes" id="UP000004367"/>
    </source>
</evidence>
<feature type="active site" evidence="9">
    <location>
        <position position="344"/>
    </location>
</feature>
<feature type="domain" description="Core-binding (CB)" evidence="12">
    <location>
        <begin position="17"/>
        <end position="105"/>
    </location>
</feature>
<evidence type="ECO:0000259" key="11">
    <source>
        <dbReference type="PROSITE" id="PS51898"/>
    </source>
</evidence>
<dbReference type="PANTHER" id="PTHR30349:SF77">
    <property type="entry name" value="TYROSINE RECOMBINASE XERC"/>
    <property type="match status" value="1"/>
</dbReference>
<keyword evidence="14" id="KW-1185">Reference proteome</keyword>